<proteinExistence type="predicted"/>
<feature type="compositionally biased region" description="Low complexity" evidence="1">
    <location>
        <begin position="382"/>
        <end position="400"/>
    </location>
</feature>
<protein>
    <submittedName>
        <fullName evidence="2">Microtubules assembly and stabilization protein</fullName>
    </submittedName>
</protein>
<dbReference type="InterPro" id="IPR032675">
    <property type="entry name" value="LRR_dom_sf"/>
</dbReference>
<evidence type="ECO:0000313" key="3">
    <source>
        <dbReference type="Proteomes" id="UP001161017"/>
    </source>
</evidence>
<feature type="compositionally biased region" description="Low complexity" evidence="1">
    <location>
        <begin position="106"/>
        <end position="122"/>
    </location>
</feature>
<keyword evidence="3" id="KW-1185">Reference proteome</keyword>
<organism evidence="2 3">
    <name type="scientific">Ramalina farinacea</name>
    <dbReference type="NCBI Taxonomy" id="258253"/>
    <lineage>
        <taxon>Eukaryota</taxon>
        <taxon>Fungi</taxon>
        <taxon>Dikarya</taxon>
        <taxon>Ascomycota</taxon>
        <taxon>Pezizomycotina</taxon>
        <taxon>Lecanoromycetes</taxon>
        <taxon>OSLEUM clade</taxon>
        <taxon>Lecanoromycetidae</taxon>
        <taxon>Lecanorales</taxon>
        <taxon>Lecanorineae</taxon>
        <taxon>Ramalinaceae</taxon>
        <taxon>Ramalina</taxon>
    </lineage>
</organism>
<dbReference type="Gene3D" id="3.80.10.10">
    <property type="entry name" value="Ribonuclease Inhibitor"/>
    <property type="match status" value="2"/>
</dbReference>
<feature type="region of interest" description="Disordered" evidence="1">
    <location>
        <begin position="246"/>
        <end position="410"/>
    </location>
</feature>
<dbReference type="SUPFAM" id="SSF52047">
    <property type="entry name" value="RNI-like"/>
    <property type="match status" value="1"/>
</dbReference>
<feature type="region of interest" description="Disordered" evidence="1">
    <location>
        <begin position="1"/>
        <end position="218"/>
    </location>
</feature>
<feature type="compositionally biased region" description="Polar residues" evidence="1">
    <location>
        <begin position="37"/>
        <end position="50"/>
    </location>
</feature>
<evidence type="ECO:0000256" key="1">
    <source>
        <dbReference type="SAM" id="MobiDB-lite"/>
    </source>
</evidence>
<dbReference type="EMBL" id="JAPUFD010000026">
    <property type="protein sequence ID" value="MDI1493384.1"/>
    <property type="molecule type" value="Genomic_DNA"/>
</dbReference>
<feature type="compositionally biased region" description="Basic residues" evidence="1">
    <location>
        <begin position="58"/>
        <end position="74"/>
    </location>
</feature>
<feature type="compositionally biased region" description="Basic and acidic residues" evidence="1">
    <location>
        <begin position="963"/>
        <end position="974"/>
    </location>
</feature>
<gene>
    <name evidence="2" type="primary">MHP1</name>
    <name evidence="2" type="ORF">OHK93_005173</name>
</gene>
<feature type="compositionally biased region" description="Basic and acidic residues" evidence="1">
    <location>
        <begin position="270"/>
        <end position="305"/>
    </location>
</feature>
<accession>A0AA43QXH3</accession>
<feature type="region of interest" description="Disordered" evidence="1">
    <location>
        <begin position="1234"/>
        <end position="1255"/>
    </location>
</feature>
<dbReference type="AlphaFoldDB" id="A0AA43QXH3"/>
<name>A0AA43QXH3_9LECA</name>
<feature type="region of interest" description="Disordered" evidence="1">
    <location>
        <begin position="944"/>
        <end position="974"/>
    </location>
</feature>
<comment type="caution">
    <text evidence="2">The sequence shown here is derived from an EMBL/GenBank/DDBJ whole genome shotgun (WGS) entry which is preliminary data.</text>
</comment>
<feature type="compositionally biased region" description="Basic and acidic residues" evidence="1">
    <location>
        <begin position="323"/>
        <end position="365"/>
    </location>
</feature>
<sequence>MEQIHGVDVSWLHHSPKDHGAHKTPVTVEEINGASAHKTTSDPTPKSNGSPPKANGTPHHHSPLHHQLHRHSISHHPQEKPEAPSRSQSTSAPKNEKPSALTRKTSWVSSISSKFSSTSNSSAPNKSVEPSSPARAKTPPVEYSNPFNASSPVAAKESKRSPADQSVSTPPASPGKSGDGFLKSAMRRLSSSGGATGAKAASHGATCPRKTMNIDPYRERCSMPELDQRKLRRVAFLVDVEIAGAAQYPNADEFPKSPPPPVSKESSLTKMERQFEDQKKRKDQQLKKSEGEALKHPDDLADEKANAGVVKATGESVTPETPGVKREIKSESPKEQRVREPTRKREKKRRSESERKERKERKQREALANGKIPAEIYRDGLSSSNTSSGSSTPSGTSTPPKHQDRPTTDPLRIYRRCCQLRETPILKRIAEQVASPSACPAASPGVISCLDLTGYWLHLPDVITLGDYLAVVPVKRLIMENCGLGDEAVRVILAGLMAAKTPEQAKYNRKLGKKHQHHSKHRDAVEKLCVVEKVSFKNNPKIGREGWRHIALFANMSRSLKAIDLSMIPFPKPQARSESASPPHHQGHVPATFPPPGQEDMTLILQEAISTRLGRGHLEELVMGECGLTTDSVCRIVQAVAGCSVKRLGLASNRLTRESFQQIFNYVKTGLCEGLDIGGNDLRDEIDDFAQCLDNRTPLYALSVAACNLSPSSLDKLFPALLRLPNFRFIDFSHNRDLFAIRPSAIHAIRKYLPQFPLLKRIHLLDTMMNPEHAVSLAEVLPECKVLAHLNILDNEPIKPLADAKTESAQEEACAMYASFMAAVRVSDSIVRVDIDVPSAESSDIVKAMAKQVVAYSLRNLERLPLPLAETTESTIAPITPIRDTDTDTETYPNVLRSLIGNVEGFKDEGKPEPAPDEDYIVGGTGVAKALDICLKRAMDAQANAPAAQRSPARSGATTPVLKDTEMAKGGKAKEMSKILLNGARQIKSRLQPALAKEARAGDNMNYQRLLFLDSTLSDMISRFEAEYPETRLPSTTVVPTSNDNTAEMDLSTSPTTEISLSTPQMLHHLPTPSLTADELASPTPLIRPSSHRSSSPSVYLASRQAQEEGRMHRFGQRLRREILRPQVEDRLHGTSGTEIEPLHIADLRSRLEHLEGPEIQEKVSRLGPEAVLQAIGASAEELERLQRGEVEGTSLEGKGEIAPMDEEERRRYCEEVKRIREKALAIYRDELEKPGRGRMGRPVSKVSEEGAVGV</sequence>
<evidence type="ECO:0000313" key="2">
    <source>
        <dbReference type="EMBL" id="MDI1493384.1"/>
    </source>
</evidence>
<reference evidence="2" key="1">
    <citation type="journal article" date="2023" name="Genome Biol. Evol.">
        <title>First Whole Genome Sequence and Flow Cytometry Genome Size Data for the Lichen-Forming Fungus Ramalina farinacea (Ascomycota).</title>
        <authorList>
            <person name="Llewellyn T."/>
            <person name="Mian S."/>
            <person name="Hill R."/>
            <person name="Leitch I.J."/>
            <person name="Gaya E."/>
        </authorList>
    </citation>
    <scope>NUCLEOTIDE SEQUENCE</scope>
    <source>
        <strain evidence="2">LIQ254RAFAR</strain>
    </source>
</reference>
<dbReference type="Proteomes" id="UP001161017">
    <property type="component" value="Unassembled WGS sequence"/>
</dbReference>
<feature type="region of interest" description="Disordered" evidence="1">
    <location>
        <begin position="1034"/>
        <end position="1053"/>
    </location>
</feature>
<feature type="compositionally biased region" description="Low complexity" evidence="1">
    <location>
        <begin position="944"/>
        <end position="957"/>
    </location>
</feature>
<feature type="compositionally biased region" description="Low complexity" evidence="1">
    <location>
        <begin position="190"/>
        <end position="205"/>
    </location>
</feature>